<dbReference type="EMBL" id="BMER01000001">
    <property type="protein sequence ID" value="GGG84142.1"/>
    <property type="molecule type" value="Genomic_DNA"/>
</dbReference>
<reference evidence="8" key="1">
    <citation type="journal article" date="2014" name="Int. J. Syst. Evol. Microbiol.">
        <title>Complete genome sequence of Corynebacterium casei LMG S-19264T (=DSM 44701T), isolated from a smear-ripened cheese.</title>
        <authorList>
            <consortium name="US DOE Joint Genome Institute (JGI-PGF)"/>
            <person name="Walter F."/>
            <person name="Albersmeier A."/>
            <person name="Kalinowski J."/>
            <person name="Ruckert C."/>
        </authorList>
    </citation>
    <scope>NUCLEOTIDE SEQUENCE</scope>
    <source>
        <strain evidence="8">CGMCC 1.12195</strain>
    </source>
</reference>
<evidence type="ECO:0000256" key="4">
    <source>
        <dbReference type="ARBA" id="ARBA00023136"/>
    </source>
</evidence>
<feature type="domain" description="RagB/SusD" evidence="6">
    <location>
        <begin position="334"/>
        <end position="484"/>
    </location>
</feature>
<evidence type="ECO:0000313" key="8">
    <source>
        <dbReference type="EMBL" id="GGG84142.1"/>
    </source>
</evidence>
<dbReference type="AlphaFoldDB" id="A0A917M8A9"/>
<dbReference type="CDD" id="cd08977">
    <property type="entry name" value="SusD"/>
    <property type="match status" value="1"/>
</dbReference>
<keyword evidence="3" id="KW-0732">Signal</keyword>
<dbReference type="Pfam" id="PF14322">
    <property type="entry name" value="SusD-like_3"/>
    <property type="match status" value="1"/>
</dbReference>
<reference evidence="8" key="2">
    <citation type="submission" date="2020-09" db="EMBL/GenBank/DDBJ databases">
        <authorList>
            <person name="Sun Q."/>
            <person name="Zhou Y."/>
        </authorList>
    </citation>
    <scope>NUCLEOTIDE SEQUENCE</scope>
    <source>
        <strain evidence="8">CGMCC 1.12195</strain>
    </source>
</reference>
<keyword evidence="5" id="KW-0998">Cell outer membrane</keyword>
<dbReference type="InterPro" id="IPR012944">
    <property type="entry name" value="SusD_RagB_dom"/>
</dbReference>
<name>A0A917M8A9_9SPHI</name>
<gene>
    <name evidence="8" type="ORF">GCM10007415_16590</name>
</gene>
<evidence type="ECO:0000313" key="9">
    <source>
        <dbReference type="Proteomes" id="UP000660862"/>
    </source>
</evidence>
<proteinExistence type="inferred from homology"/>
<dbReference type="GO" id="GO:0009279">
    <property type="term" value="C:cell outer membrane"/>
    <property type="evidence" value="ECO:0007669"/>
    <property type="project" value="UniProtKB-SubCell"/>
</dbReference>
<evidence type="ECO:0000256" key="2">
    <source>
        <dbReference type="ARBA" id="ARBA00006275"/>
    </source>
</evidence>
<comment type="caution">
    <text evidence="8">The sequence shown here is derived from an EMBL/GenBank/DDBJ whole genome shotgun (WGS) entry which is preliminary data.</text>
</comment>
<comment type="similarity">
    <text evidence="2">Belongs to the SusD family.</text>
</comment>
<dbReference type="PROSITE" id="PS51257">
    <property type="entry name" value="PROKAR_LIPOPROTEIN"/>
    <property type="match status" value="1"/>
</dbReference>
<dbReference type="SUPFAM" id="SSF48452">
    <property type="entry name" value="TPR-like"/>
    <property type="match status" value="1"/>
</dbReference>
<dbReference type="Proteomes" id="UP000660862">
    <property type="component" value="Unassembled WGS sequence"/>
</dbReference>
<protein>
    <submittedName>
        <fullName evidence="8">Membrane protein</fullName>
    </submittedName>
</protein>
<keyword evidence="9" id="KW-1185">Reference proteome</keyword>
<dbReference type="Gene3D" id="1.25.40.390">
    <property type="match status" value="1"/>
</dbReference>
<sequence length="484" mass="54868">MKIVRSLFLWCFVLAVTGCESILELSPDAEFAPDNVLTNENGIKTLLYSAYQNFQGQAEINNVLAVCEVSTDMMYNTGGNANLFLSQFINFTWDPSLSQLQGLVWGPYYRVIRDANSVIENMGNVQASDEIKRVLIAEARFLRAYCYAYLYSWYGTVPLRITSTQEQDLPRAGADELEAFIESELEASATDLPEPGAEELWGRAHKGAALAVLSKFLLNTKQWEKAAAAAQRVIDLDYYELFPVYKDLFKVENERNREMIFVIPCINQFEFGNWYAAGAMPPGFVSTPQLPEYRWVPGIQNFATHYRFRDSFIRTFSEDDDRFVLVVRSYVNTAGQTIDLTATVDNTRSFKYFDNNAVSNAHGNDLPIVRYADILLSRAEALNEIDGPNQEAVNLLNEVRGRSSLGGFDLGDFPNKEALRDAILRERGWEFFSEGKRREDLIRHGKFISSARERGVNADDHHLVFPIPQSEVDANTLMVQNEGY</sequence>
<dbReference type="Pfam" id="PF07980">
    <property type="entry name" value="SusD_RagB"/>
    <property type="match status" value="1"/>
</dbReference>
<evidence type="ECO:0000259" key="6">
    <source>
        <dbReference type="Pfam" id="PF07980"/>
    </source>
</evidence>
<comment type="subcellular location">
    <subcellularLocation>
        <location evidence="1">Cell outer membrane</location>
    </subcellularLocation>
</comment>
<dbReference type="InterPro" id="IPR033985">
    <property type="entry name" value="SusD-like_N"/>
</dbReference>
<dbReference type="InterPro" id="IPR011990">
    <property type="entry name" value="TPR-like_helical_dom_sf"/>
</dbReference>
<evidence type="ECO:0000256" key="1">
    <source>
        <dbReference type="ARBA" id="ARBA00004442"/>
    </source>
</evidence>
<accession>A0A917M8A9</accession>
<feature type="domain" description="SusD-like N-terminal" evidence="7">
    <location>
        <begin position="23"/>
        <end position="218"/>
    </location>
</feature>
<evidence type="ECO:0000256" key="5">
    <source>
        <dbReference type="ARBA" id="ARBA00023237"/>
    </source>
</evidence>
<evidence type="ECO:0000256" key="3">
    <source>
        <dbReference type="ARBA" id="ARBA00022729"/>
    </source>
</evidence>
<organism evidence="8 9">
    <name type="scientific">Parapedobacter pyrenivorans</name>
    <dbReference type="NCBI Taxonomy" id="1305674"/>
    <lineage>
        <taxon>Bacteria</taxon>
        <taxon>Pseudomonadati</taxon>
        <taxon>Bacteroidota</taxon>
        <taxon>Sphingobacteriia</taxon>
        <taxon>Sphingobacteriales</taxon>
        <taxon>Sphingobacteriaceae</taxon>
        <taxon>Parapedobacter</taxon>
    </lineage>
</organism>
<keyword evidence="4" id="KW-0472">Membrane</keyword>
<dbReference type="RefSeq" id="WP_188505414.1">
    <property type="nucleotide sequence ID" value="NZ_BMER01000001.1"/>
</dbReference>
<evidence type="ECO:0000259" key="7">
    <source>
        <dbReference type="Pfam" id="PF14322"/>
    </source>
</evidence>